<dbReference type="PANTHER" id="PTHR46077:SF1">
    <property type="entry name" value="TOP1 BINDING ARGININE_SERINE RICH PROTEIN, E3 UBIQUITIN LIGASE"/>
    <property type="match status" value="1"/>
</dbReference>
<keyword evidence="7" id="KW-0805">Transcription regulation</keyword>
<protein>
    <recommendedName>
        <fullName evidence="2">RING-type E3 ubiquitin transferase</fullName>
        <ecNumber evidence="2">2.3.2.27</ecNumber>
    </recommendedName>
</protein>
<dbReference type="InterPro" id="IPR013083">
    <property type="entry name" value="Znf_RING/FYVE/PHD"/>
</dbReference>
<name>A0A3L8D5Z6_OOCBI</name>
<dbReference type="EC" id="2.3.2.27" evidence="2"/>
<evidence type="ECO:0000256" key="2">
    <source>
        <dbReference type="ARBA" id="ARBA00012483"/>
    </source>
</evidence>
<dbReference type="GO" id="GO:0008270">
    <property type="term" value="F:zinc ion binding"/>
    <property type="evidence" value="ECO:0007669"/>
    <property type="project" value="UniProtKB-KW"/>
</dbReference>
<dbReference type="Proteomes" id="UP000279307">
    <property type="component" value="Chromosome 13"/>
</dbReference>
<dbReference type="InterPro" id="IPR018957">
    <property type="entry name" value="Znf_C3HC4_RING-type"/>
</dbReference>
<evidence type="ECO:0000256" key="3">
    <source>
        <dbReference type="ARBA" id="ARBA00022679"/>
    </source>
</evidence>
<dbReference type="SUPFAM" id="SSF57850">
    <property type="entry name" value="RING/U-box"/>
    <property type="match status" value="1"/>
</dbReference>
<accession>A0A3L8D5Z6</accession>
<evidence type="ECO:0000256" key="1">
    <source>
        <dbReference type="ARBA" id="ARBA00000900"/>
    </source>
</evidence>
<comment type="catalytic activity">
    <reaction evidence="1">
        <text>S-ubiquitinyl-[E2 ubiquitin-conjugating enzyme]-L-cysteine + [acceptor protein]-L-lysine = [E2 ubiquitin-conjugating enzyme]-L-cysteine + N(6)-ubiquitinyl-[acceptor protein]-L-lysine.</text>
        <dbReference type="EC" id="2.3.2.27"/>
    </reaction>
</comment>
<keyword evidence="8" id="KW-0804">Transcription</keyword>
<dbReference type="Gene3D" id="3.30.40.10">
    <property type="entry name" value="Zinc/RING finger domain, C3HC4 (zinc finger)"/>
    <property type="match status" value="1"/>
</dbReference>
<dbReference type="Pfam" id="PF00097">
    <property type="entry name" value="zf-C3HC4"/>
    <property type="match status" value="1"/>
</dbReference>
<feature type="region of interest" description="Disordered" evidence="10">
    <location>
        <begin position="132"/>
        <end position="159"/>
    </location>
</feature>
<evidence type="ECO:0000256" key="5">
    <source>
        <dbReference type="ARBA" id="ARBA00022771"/>
    </source>
</evidence>
<evidence type="ECO:0000313" key="12">
    <source>
        <dbReference type="EMBL" id="RLU15591.1"/>
    </source>
</evidence>
<dbReference type="InterPro" id="IPR001841">
    <property type="entry name" value="Znf_RING"/>
</dbReference>
<keyword evidence="5 9" id="KW-0863">Zinc-finger</keyword>
<dbReference type="GO" id="GO:0006513">
    <property type="term" value="P:protein monoubiquitination"/>
    <property type="evidence" value="ECO:0007669"/>
    <property type="project" value="TreeGrafter"/>
</dbReference>
<feature type="non-terminal residue" evidence="12">
    <location>
        <position position="255"/>
    </location>
</feature>
<dbReference type="GO" id="GO:0005634">
    <property type="term" value="C:nucleus"/>
    <property type="evidence" value="ECO:0007669"/>
    <property type="project" value="UniProtKB-ARBA"/>
</dbReference>
<gene>
    <name evidence="12" type="ORF">DMN91_012585</name>
</gene>
<dbReference type="PROSITE" id="PS00518">
    <property type="entry name" value="ZF_RING_1"/>
    <property type="match status" value="1"/>
</dbReference>
<evidence type="ECO:0000256" key="10">
    <source>
        <dbReference type="SAM" id="MobiDB-lite"/>
    </source>
</evidence>
<dbReference type="PROSITE" id="PS50089">
    <property type="entry name" value="ZF_RING_2"/>
    <property type="match status" value="1"/>
</dbReference>
<dbReference type="OrthoDB" id="365379at2759"/>
<dbReference type="InterPro" id="IPR017907">
    <property type="entry name" value="Znf_RING_CS"/>
</dbReference>
<reference evidence="12" key="2">
    <citation type="submission" date="2018-07" db="EMBL/GenBank/DDBJ databases">
        <authorList>
            <person name="Mckenzie S.K."/>
            <person name="Kronauer D.J.C."/>
        </authorList>
    </citation>
    <scope>NUCLEOTIDE SEQUENCE</scope>
    <source>
        <strain evidence="12">Clonal line C1</strain>
    </source>
</reference>
<reference evidence="12" key="1">
    <citation type="journal article" date="2018" name="Genome Res.">
        <title>The genomic architecture and molecular evolution of ant odorant receptors.</title>
        <authorList>
            <person name="McKenzie S.K."/>
            <person name="Kronauer D.J.C."/>
        </authorList>
    </citation>
    <scope>NUCLEOTIDE SEQUENCE [LARGE SCALE GENOMIC DNA]</scope>
    <source>
        <strain evidence="12">Clonal line C1</strain>
    </source>
</reference>
<evidence type="ECO:0000256" key="7">
    <source>
        <dbReference type="ARBA" id="ARBA00023015"/>
    </source>
</evidence>
<evidence type="ECO:0000256" key="4">
    <source>
        <dbReference type="ARBA" id="ARBA00022723"/>
    </source>
</evidence>
<evidence type="ECO:0000256" key="9">
    <source>
        <dbReference type="PROSITE-ProRule" id="PRU00175"/>
    </source>
</evidence>
<dbReference type="GO" id="GO:0061630">
    <property type="term" value="F:ubiquitin protein ligase activity"/>
    <property type="evidence" value="ECO:0007669"/>
    <property type="project" value="UniProtKB-EC"/>
</dbReference>
<feature type="region of interest" description="Disordered" evidence="10">
    <location>
        <begin position="1"/>
        <end position="39"/>
    </location>
</feature>
<evidence type="ECO:0000256" key="8">
    <source>
        <dbReference type="ARBA" id="ARBA00023163"/>
    </source>
</evidence>
<keyword evidence="6" id="KW-0862">Zinc</keyword>
<keyword evidence="3" id="KW-0808">Transferase</keyword>
<organism evidence="12">
    <name type="scientific">Ooceraea biroi</name>
    <name type="common">Clonal raider ant</name>
    <name type="synonym">Cerapachys biroi</name>
    <dbReference type="NCBI Taxonomy" id="2015173"/>
    <lineage>
        <taxon>Eukaryota</taxon>
        <taxon>Metazoa</taxon>
        <taxon>Ecdysozoa</taxon>
        <taxon>Arthropoda</taxon>
        <taxon>Hexapoda</taxon>
        <taxon>Insecta</taxon>
        <taxon>Pterygota</taxon>
        <taxon>Neoptera</taxon>
        <taxon>Endopterygota</taxon>
        <taxon>Hymenoptera</taxon>
        <taxon>Apocrita</taxon>
        <taxon>Aculeata</taxon>
        <taxon>Formicoidea</taxon>
        <taxon>Formicidae</taxon>
        <taxon>Dorylinae</taxon>
        <taxon>Ooceraea</taxon>
    </lineage>
</organism>
<evidence type="ECO:0000256" key="6">
    <source>
        <dbReference type="ARBA" id="ARBA00022833"/>
    </source>
</evidence>
<dbReference type="GO" id="GO:0000209">
    <property type="term" value="P:protein polyubiquitination"/>
    <property type="evidence" value="ECO:0007669"/>
    <property type="project" value="TreeGrafter"/>
</dbReference>
<evidence type="ECO:0000259" key="11">
    <source>
        <dbReference type="PROSITE" id="PS50089"/>
    </source>
</evidence>
<keyword evidence="4" id="KW-0479">Metal-binding</keyword>
<proteinExistence type="predicted"/>
<dbReference type="PANTHER" id="PTHR46077">
    <property type="entry name" value="E3 UBIQUITIN-PROTEIN LIGASE TOPORS"/>
    <property type="match status" value="1"/>
</dbReference>
<sequence>MEGSLEIKNSSAGVEEPIKSEAPAQNSDSSERSEGAASPPPNCSICLGKLINTSFTDSCLHQFCFTCLLQWSKIRRSVPCASNVQINHTQCTIGGGLRSVSCASRVGVADLSAAGHSYTGCQLRRRRQLGHGSSSLCLQDNDDRQSPTRSAVKPGTSRQARTAAQYHVSGVAGGTPTWRSNPLEYRRNIYRHGIWATALPDVFGRFRECSAEFYRRQPQRTEPPYTVVEPGAQVLLLNNEPSHVAYLLNIIIDAL</sequence>
<dbReference type="AlphaFoldDB" id="A0A3L8D5Z6"/>
<dbReference type="EMBL" id="QOIP01000013">
    <property type="protein sequence ID" value="RLU15591.1"/>
    <property type="molecule type" value="Genomic_DNA"/>
</dbReference>
<comment type="caution">
    <text evidence="12">The sequence shown here is derived from an EMBL/GenBank/DDBJ whole genome shotgun (WGS) entry which is preliminary data.</text>
</comment>
<feature type="domain" description="RING-type" evidence="11">
    <location>
        <begin position="43"/>
        <end position="80"/>
    </location>
</feature>